<organism evidence="1 2">
    <name type="scientific">Paraburkholderia podalyriae</name>
    <dbReference type="NCBI Taxonomy" id="1938811"/>
    <lineage>
        <taxon>Bacteria</taxon>
        <taxon>Pseudomonadati</taxon>
        <taxon>Pseudomonadota</taxon>
        <taxon>Betaproteobacteria</taxon>
        <taxon>Burkholderiales</taxon>
        <taxon>Burkholderiaceae</taxon>
        <taxon>Paraburkholderia</taxon>
    </lineage>
</organism>
<sequence>MKSKSRLSHPSSIIVHYDTEQKMLVCNAVAEAAIRPLCEGKLDIPVLLEEFDFKLDDEFARRFGAARFLFFWAHRRAHTRAFAAESRGDFGLSPMYGLPVAR</sequence>
<gene>
    <name evidence="1" type="ORF">F6X42_03810</name>
</gene>
<dbReference type="RefSeq" id="WP_187632956.1">
    <property type="nucleotide sequence ID" value="NZ_VZQQ01000002.1"/>
</dbReference>
<comment type="caution">
    <text evidence="1">The sequence shown here is derived from an EMBL/GenBank/DDBJ whole genome shotgun (WGS) entry which is preliminary data.</text>
</comment>
<dbReference type="Proteomes" id="UP000736373">
    <property type="component" value="Unassembled WGS sequence"/>
</dbReference>
<accession>A0ABR7PHI0</accession>
<reference evidence="1 2" key="1">
    <citation type="submission" date="2019-09" db="EMBL/GenBank/DDBJ databases">
        <title>Paraburkholderia podalyriae sp. nov., A South African Podalyria-associated rhizobium.</title>
        <authorList>
            <person name="Mavima L."/>
            <person name="Beukes C.W."/>
            <person name="Palmer M."/>
            <person name="De Meyer S.E."/>
            <person name="James E.K."/>
            <person name="Maluk M."/>
            <person name="Avontuur J.R."/>
            <person name="Chan W.Y."/>
            <person name="Venter S.N."/>
            <person name="Steenkamp E.T."/>
        </authorList>
    </citation>
    <scope>NUCLEOTIDE SEQUENCE [LARGE SCALE GENOMIC DNA]</scope>
    <source>
        <strain evidence="1 2">WC7.3b</strain>
    </source>
</reference>
<keyword evidence="2" id="KW-1185">Reference proteome</keyword>
<evidence type="ECO:0000313" key="1">
    <source>
        <dbReference type="EMBL" id="MBC8745792.1"/>
    </source>
</evidence>
<protein>
    <submittedName>
        <fullName evidence="1">Uncharacterized protein</fullName>
    </submittedName>
</protein>
<proteinExistence type="predicted"/>
<dbReference type="EMBL" id="VZQQ01000002">
    <property type="protein sequence ID" value="MBC8745792.1"/>
    <property type="molecule type" value="Genomic_DNA"/>
</dbReference>
<name>A0ABR7PHI0_9BURK</name>
<evidence type="ECO:0000313" key="2">
    <source>
        <dbReference type="Proteomes" id="UP000736373"/>
    </source>
</evidence>